<dbReference type="Proteomes" id="UP000438429">
    <property type="component" value="Unassembled WGS sequence"/>
</dbReference>
<dbReference type="AlphaFoldDB" id="A0A6A4TS23"/>
<evidence type="ECO:0000313" key="3">
    <source>
        <dbReference type="Proteomes" id="UP000438429"/>
    </source>
</evidence>
<protein>
    <submittedName>
        <fullName evidence="2">Uncharacterized protein</fullName>
    </submittedName>
</protein>
<reference evidence="2 3" key="1">
    <citation type="submission" date="2019-06" db="EMBL/GenBank/DDBJ databases">
        <title>Draft genomes of female and male turbot (Scophthalmus maximus).</title>
        <authorList>
            <person name="Xu H."/>
            <person name="Xu X.-W."/>
            <person name="Shao C."/>
            <person name="Chen S."/>
        </authorList>
    </citation>
    <scope>NUCLEOTIDE SEQUENCE [LARGE SCALE GENOMIC DNA]</scope>
    <source>
        <strain evidence="2">Ysfricsl-2016a</strain>
        <tissue evidence="2">Blood</tissue>
    </source>
</reference>
<feature type="compositionally biased region" description="Basic and acidic residues" evidence="1">
    <location>
        <begin position="110"/>
        <end position="122"/>
    </location>
</feature>
<proteinExistence type="predicted"/>
<evidence type="ECO:0000313" key="2">
    <source>
        <dbReference type="EMBL" id="KAF0047178.1"/>
    </source>
</evidence>
<feature type="compositionally biased region" description="Basic and acidic residues" evidence="1">
    <location>
        <begin position="80"/>
        <end position="92"/>
    </location>
</feature>
<evidence type="ECO:0000256" key="1">
    <source>
        <dbReference type="SAM" id="MobiDB-lite"/>
    </source>
</evidence>
<gene>
    <name evidence="2" type="ORF">F2P81_000811</name>
</gene>
<organism evidence="2 3">
    <name type="scientific">Scophthalmus maximus</name>
    <name type="common">Turbot</name>
    <name type="synonym">Psetta maxima</name>
    <dbReference type="NCBI Taxonomy" id="52904"/>
    <lineage>
        <taxon>Eukaryota</taxon>
        <taxon>Metazoa</taxon>
        <taxon>Chordata</taxon>
        <taxon>Craniata</taxon>
        <taxon>Vertebrata</taxon>
        <taxon>Euteleostomi</taxon>
        <taxon>Actinopterygii</taxon>
        <taxon>Neopterygii</taxon>
        <taxon>Teleostei</taxon>
        <taxon>Neoteleostei</taxon>
        <taxon>Acanthomorphata</taxon>
        <taxon>Carangaria</taxon>
        <taxon>Pleuronectiformes</taxon>
        <taxon>Pleuronectoidei</taxon>
        <taxon>Scophthalmidae</taxon>
        <taxon>Scophthalmus</taxon>
    </lineage>
</organism>
<comment type="caution">
    <text evidence="2">The sequence shown here is derived from an EMBL/GenBank/DDBJ whole genome shotgun (WGS) entry which is preliminary data.</text>
</comment>
<feature type="region of interest" description="Disordered" evidence="1">
    <location>
        <begin position="70"/>
        <end position="127"/>
    </location>
</feature>
<accession>A0A6A4TS23</accession>
<dbReference type="EMBL" id="VEVO01000001">
    <property type="protein sequence ID" value="KAF0047178.1"/>
    <property type="molecule type" value="Genomic_DNA"/>
</dbReference>
<name>A0A6A4TS23_SCOMX</name>
<sequence length="155" mass="16455">MKLSFPHDPGGTIFDTRHANELKRVNEPADASSAPCQRRTRRIVKPCDDFARALTTCEETRRLRTDPRCAAAGRTVPNRSAREEVGKPDVRSSGDSTPALGGPPSVCGDVRAEESTGDRAECGEPTSGACIPAACVREPRGSVTIIGPLAGERGE</sequence>